<comment type="caution">
    <text evidence="2">The sequence shown here is derived from an EMBL/GenBank/DDBJ whole genome shotgun (WGS) entry which is preliminary data.</text>
</comment>
<dbReference type="PROSITE" id="PS50174">
    <property type="entry name" value="G_PATCH"/>
    <property type="match status" value="1"/>
</dbReference>
<name>A0A371IED6_MUCPR</name>
<sequence>MIREGYQAGKGLGPHLDGISVLISVQENMGRSGLGYRGNNQGGSTSLAKGEAVLGQLFVRESIAVIGDETTCRMGEPSEPSEGVSTKVEALADIERRIDREKPKFEAPTEDLESINLRKGIEGREVRIGKQVAPDLRVKLVELLKEYAEIFTWSYQDMPGLDRGIIEHKLPLLPGPPRLCPNYKE</sequence>
<feature type="domain" description="G-patch" evidence="1">
    <location>
        <begin position="1"/>
        <end position="39"/>
    </location>
</feature>
<evidence type="ECO:0000313" key="2">
    <source>
        <dbReference type="EMBL" id="RDY13378.1"/>
    </source>
</evidence>
<dbReference type="Proteomes" id="UP000257109">
    <property type="component" value="Unassembled WGS sequence"/>
</dbReference>
<gene>
    <name evidence="2" type="ORF">CR513_01726</name>
</gene>
<dbReference type="InterPro" id="IPR000467">
    <property type="entry name" value="G_patch_dom"/>
</dbReference>
<dbReference type="STRING" id="157652.A0A371IED6"/>
<evidence type="ECO:0000259" key="1">
    <source>
        <dbReference type="PROSITE" id="PS50174"/>
    </source>
</evidence>
<dbReference type="GO" id="GO:0003676">
    <property type="term" value="F:nucleic acid binding"/>
    <property type="evidence" value="ECO:0007669"/>
    <property type="project" value="InterPro"/>
</dbReference>
<reference evidence="2" key="1">
    <citation type="submission" date="2018-05" db="EMBL/GenBank/DDBJ databases">
        <title>Draft genome of Mucuna pruriens seed.</title>
        <authorList>
            <person name="Nnadi N.E."/>
            <person name="Vos R."/>
            <person name="Hasami M.H."/>
            <person name="Devisetty U.K."/>
            <person name="Aguiy J.C."/>
        </authorList>
    </citation>
    <scope>NUCLEOTIDE SEQUENCE [LARGE SCALE GENOMIC DNA]</scope>
    <source>
        <strain evidence="2">JCA_2017</strain>
    </source>
</reference>
<keyword evidence="3" id="KW-1185">Reference proteome</keyword>
<evidence type="ECO:0000313" key="3">
    <source>
        <dbReference type="Proteomes" id="UP000257109"/>
    </source>
</evidence>
<feature type="non-terminal residue" evidence="2">
    <location>
        <position position="1"/>
    </location>
</feature>
<dbReference type="EMBL" id="QJKJ01000290">
    <property type="protein sequence ID" value="RDY13378.1"/>
    <property type="molecule type" value="Genomic_DNA"/>
</dbReference>
<protein>
    <recommendedName>
        <fullName evidence="1">G-patch domain-containing protein</fullName>
    </recommendedName>
</protein>
<proteinExistence type="predicted"/>
<dbReference type="AlphaFoldDB" id="A0A371IED6"/>
<dbReference type="Pfam" id="PF01585">
    <property type="entry name" value="G-patch"/>
    <property type="match status" value="1"/>
</dbReference>
<organism evidence="2 3">
    <name type="scientific">Mucuna pruriens</name>
    <name type="common">Velvet bean</name>
    <name type="synonym">Dolichos pruriens</name>
    <dbReference type="NCBI Taxonomy" id="157652"/>
    <lineage>
        <taxon>Eukaryota</taxon>
        <taxon>Viridiplantae</taxon>
        <taxon>Streptophyta</taxon>
        <taxon>Embryophyta</taxon>
        <taxon>Tracheophyta</taxon>
        <taxon>Spermatophyta</taxon>
        <taxon>Magnoliopsida</taxon>
        <taxon>eudicotyledons</taxon>
        <taxon>Gunneridae</taxon>
        <taxon>Pentapetalae</taxon>
        <taxon>rosids</taxon>
        <taxon>fabids</taxon>
        <taxon>Fabales</taxon>
        <taxon>Fabaceae</taxon>
        <taxon>Papilionoideae</taxon>
        <taxon>50 kb inversion clade</taxon>
        <taxon>NPAAA clade</taxon>
        <taxon>indigoferoid/millettioid clade</taxon>
        <taxon>Phaseoleae</taxon>
        <taxon>Mucuna</taxon>
    </lineage>
</organism>
<accession>A0A371IED6</accession>